<evidence type="ECO:0000256" key="11">
    <source>
        <dbReference type="SAM" id="Coils"/>
    </source>
</evidence>
<feature type="coiled-coil region" evidence="11">
    <location>
        <begin position="568"/>
        <end position="669"/>
    </location>
</feature>
<keyword evidence="5" id="KW-0963">Cytoplasm</keyword>
<dbReference type="EMBL" id="JACBPP010000007">
    <property type="protein sequence ID" value="KAF8000499.1"/>
    <property type="molecule type" value="Genomic_DNA"/>
</dbReference>
<dbReference type="PANTHER" id="PTHR23159:SF31">
    <property type="entry name" value="CENTROSOME-ASSOCIATED PROTEIN CEP250 ISOFORM X1"/>
    <property type="match status" value="1"/>
</dbReference>
<dbReference type="Pfam" id="PF07989">
    <property type="entry name" value="Cnn_1N"/>
    <property type="match status" value="1"/>
</dbReference>
<evidence type="ECO:0000256" key="3">
    <source>
        <dbReference type="ARBA" id="ARBA00005853"/>
    </source>
</evidence>
<evidence type="ECO:0000313" key="16">
    <source>
        <dbReference type="Proteomes" id="UP000649328"/>
    </source>
</evidence>
<comment type="subcellular location">
    <subcellularLocation>
        <location evidence="2">Cytoplasm</location>
        <location evidence="2">Cytoskeleton</location>
        <location evidence="2">Microtubule organizing center</location>
        <location evidence="2">Spindle pole body</location>
    </subcellularLocation>
    <subcellularLocation>
        <location evidence="1">Nucleus</location>
    </subcellularLocation>
</comment>
<comment type="caution">
    <text evidence="15">The sequence shown here is derived from an EMBL/GenBank/DDBJ whole genome shotgun (WGS) entry which is preliminary data.</text>
</comment>
<protein>
    <recommendedName>
        <fullName evidence="4">Spindle pole body component 110</fullName>
    </recommendedName>
    <alternativeName>
        <fullName evidence="10">Spindle pole body spacer protein SPC110</fullName>
    </alternativeName>
</protein>
<evidence type="ECO:0000259" key="14">
    <source>
        <dbReference type="Pfam" id="PF18520"/>
    </source>
</evidence>
<feature type="region of interest" description="Disordered" evidence="12">
    <location>
        <begin position="305"/>
        <end position="324"/>
    </location>
</feature>
<feature type="coiled-coil region" evidence="11">
    <location>
        <begin position="112"/>
        <end position="178"/>
    </location>
</feature>
<feature type="compositionally biased region" description="Polar residues" evidence="12">
    <location>
        <begin position="305"/>
        <end position="314"/>
    </location>
</feature>
<sequence>MFSLGRLPKLTRDRDAALEFVPIGQRVISPEKRRAHPQATSRVGLTAEKVHNANIESSFDETTHQFDSVGVDDVDFAAGTARTGNPGWSSRGKLQNVHEERNYVPDAGQSSIQSLQADSQRLRTENYNLKVEVATLKQYLKQAPPETWELVQQNTALKQELLKTQDELEKSKNEARSAPQHDIEHNRELEALKRLYKESLDEKDYEIHKLQRIVDENSRPLPPQIPQELLDKVEFLQNENQSLLRQLEGAAASSDKSRGQYETENNELKLELHRLRAQLSEIPSNASEKLIELERANDTLQQKMRSMTEDLQQAENERDSVQSSLRNLQQLLDQKKAEIDRLLRSKEESVSTKSRSLRDTEARLERALHESDDLRLKLKRAEAALALAREEKSTESQRFQRKLDTFSKELKEKDREEYDLRAQVRSLMDERNRAFDNQATVQHYQAQIDTLRGKEKALFTENMTLKEEMAKLQDEMYSRNTDSNRAAGLRQENADLHDRLDFYEREYALTQEAMEGIEAELEAVKSEQKRRDAERHSIETELESLRVQLRRTQLSESRKYNESAFMELEDSHRKHEEAEHRRMQQQMEALTAQIRDLEQQLETAKLASSGFSTSNVHSVQDTRLKLDLQDKEFELQAKLRDLNKLQNALRDKEDLVEALEERIRKLNKEYRTDFTAEDKYRENLQKLKYQHDSELLAVRLERDRLQNEVKHFRAKVDALMEDDDTQMPSSANSVTIALLETQLEDLRRKNHDLVTELDRASAKRFENSTQELDDLRAKLRELRSALNDAQQDKSELETLRDTLESELSLAKSEKSRFESKNRNLLQELSKTARSCTRLANKVQELEGQISSMQRNAEDATKTQKTNLQLQSQIDQLGARLANANLSSQPSQTLTTTKSRLQENELLYVRAKLFELQQRYMDLATINSYMVSSIRHSSRSCKDDLVKMAKSGVYPDYSVLQSTPKKVTFKSVALLVLGAVRMKRRSEKTKKRELKLAQIRSEIERDRITLMVEK</sequence>
<accession>A0A8H7GQ75</accession>
<proteinExistence type="inferred from homology"/>
<dbReference type="OrthoDB" id="10255522at2759"/>
<evidence type="ECO:0000259" key="13">
    <source>
        <dbReference type="Pfam" id="PF07989"/>
    </source>
</evidence>
<evidence type="ECO:0000256" key="8">
    <source>
        <dbReference type="ARBA" id="ARBA00023242"/>
    </source>
</evidence>
<reference evidence="15" key="1">
    <citation type="submission" date="2020-10" db="EMBL/GenBank/DDBJ databases">
        <title>The Whole-Genome Sequence of Metschnikowia persimmonesis, a Novel Endophytic Yeast Species Isolated from Medicinal Plant Diospyros kaki Thumb.</title>
        <authorList>
            <person name="Rahmat E."/>
            <person name="Kang Y."/>
        </authorList>
    </citation>
    <scope>NUCLEOTIDE SEQUENCE</scope>
    <source>
        <strain evidence="15">KIOM G15050</strain>
    </source>
</reference>
<feature type="coiled-coil region" evidence="11">
    <location>
        <begin position="695"/>
        <end position="862"/>
    </location>
</feature>
<dbReference type="Pfam" id="PF18520">
    <property type="entry name" value="Spc110_C"/>
    <property type="match status" value="1"/>
</dbReference>
<keyword evidence="7" id="KW-0206">Cytoskeleton</keyword>
<keyword evidence="16" id="KW-1185">Reference proteome</keyword>
<dbReference type="PANTHER" id="PTHR23159">
    <property type="entry name" value="CENTROSOMAL PROTEIN 2"/>
    <property type="match status" value="1"/>
</dbReference>
<organism evidence="15 16">
    <name type="scientific">Metschnikowia pulcherrima</name>
    <dbReference type="NCBI Taxonomy" id="27326"/>
    <lineage>
        <taxon>Eukaryota</taxon>
        <taxon>Fungi</taxon>
        <taxon>Dikarya</taxon>
        <taxon>Ascomycota</taxon>
        <taxon>Saccharomycotina</taxon>
        <taxon>Pichiomycetes</taxon>
        <taxon>Metschnikowiaceae</taxon>
        <taxon>Metschnikowia</taxon>
    </lineage>
</organism>
<evidence type="ECO:0000256" key="7">
    <source>
        <dbReference type="ARBA" id="ARBA00023212"/>
    </source>
</evidence>
<dbReference type="Proteomes" id="UP000649328">
    <property type="component" value="Unassembled WGS sequence"/>
</dbReference>
<dbReference type="AlphaFoldDB" id="A0A8H7GQ75"/>
<feature type="coiled-coil region" evidence="11">
    <location>
        <begin position="455"/>
        <end position="527"/>
    </location>
</feature>
<evidence type="ECO:0000256" key="1">
    <source>
        <dbReference type="ARBA" id="ARBA00004123"/>
    </source>
</evidence>
<evidence type="ECO:0000256" key="4">
    <source>
        <dbReference type="ARBA" id="ARBA00016285"/>
    </source>
</evidence>
<feature type="domain" description="Centrosomin N-terminal motif 1" evidence="13">
    <location>
        <begin position="115"/>
        <end position="178"/>
    </location>
</feature>
<evidence type="ECO:0000256" key="5">
    <source>
        <dbReference type="ARBA" id="ARBA00022490"/>
    </source>
</evidence>
<dbReference type="InterPro" id="IPR040593">
    <property type="entry name" value="Spc110_C"/>
</dbReference>
<evidence type="ECO:0000313" key="15">
    <source>
        <dbReference type="EMBL" id="KAF8000499.1"/>
    </source>
</evidence>
<comment type="similarity">
    <text evidence="3">Belongs to the SPC110 family.</text>
</comment>
<evidence type="ECO:0000256" key="2">
    <source>
        <dbReference type="ARBA" id="ARBA00004317"/>
    </source>
</evidence>
<dbReference type="GO" id="GO:0005634">
    <property type="term" value="C:nucleus"/>
    <property type="evidence" value="ECO:0007669"/>
    <property type="project" value="UniProtKB-SubCell"/>
</dbReference>
<gene>
    <name evidence="15" type="ORF">HF325_005428</name>
</gene>
<keyword evidence="6 11" id="KW-0175">Coiled coil</keyword>
<evidence type="ECO:0000256" key="10">
    <source>
        <dbReference type="ARBA" id="ARBA00032118"/>
    </source>
</evidence>
<evidence type="ECO:0000256" key="6">
    <source>
        <dbReference type="ARBA" id="ARBA00023054"/>
    </source>
</evidence>
<comment type="function">
    <text evidence="9">Component of the spindle pole body (SPB) required for the proper execution of spindle pole body (SPB) duplication. Potential role in cross-linking filaments or anchoring other molecules. It is essential for growth.</text>
</comment>
<name>A0A8H7GQ75_9ASCO</name>
<dbReference type="InterPro" id="IPR012943">
    <property type="entry name" value="Cnn_1N"/>
</dbReference>
<dbReference type="Gene3D" id="6.10.310.10">
    <property type="match status" value="1"/>
</dbReference>
<evidence type="ECO:0000256" key="9">
    <source>
        <dbReference type="ARBA" id="ARBA00025064"/>
    </source>
</evidence>
<feature type="domain" description="Spindle pole body component 110 C-terminal" evidence="14">
    <location>
        <begin position="964"/>
        <end position="1002"/>
    </location>
</feature>
<keyword evidence="8" id="KW-0539">Nucleus</keyword>
<dbReference type="GO" id="GO:0005816">
    <property type="term" value="C:spindle pole body"/>
    <property type="evidence" value="ECO:0007669"/>
    <property type="project" value="UniProtKB-SubCell"/>
</dbReference>
<evidence type="ECO:0000256" key="12">
    <source>
        <dbReference type="SAM" id="MobiDB-lite"/>
    </source>
</evidence>